<reference evidence="2 3" key="1">
    <citation type="submission" date="2019-03" db="EMBL/GenBank/DDBJ databases">
        <title>Genomic Encyclopedia of Type Strains, Phase IV (KMG-IV): sequencing the most valuable type-strain genomes for metagenomic binning, comparative biology and taxonomic classification.</title>
        <authorList>
            <person name="Goeker M."/>
        </authorList>
    </citation>
    <scope>NUCLEOTIDE SEQUENCE [LARGE SCALE GENOMIC DNA]</scope>
    <source>
        <strain evidence="2 3">DSM 11170</strain>
    </source>
</reference>
<dbReference type="Proteomes" id="UP000294813">
    <property type="component" value="Unassembled WGS sequence"/>
</dbReference>
<keyword evidence="1" id="KW-0472">Membrane</keyword>
<dbReference type="AlphaFoldDB" id="A0A4R2RSC5"/>
<dbReference type="InterPro" id="IPR014211">
    <property type="entry name" value="Spore_III_AD"/>
</dbReference>
<proteinExistence type="predicted"/>
<feature type="transmembrane region" description="Helical" evidence="1">
    <location>
        <begin position="66"/>
        <end position="85"/>
    </location>
</feature>
<accession>A0A4R2RSC5</accession>
<feature type="transmembrane region" description="Helical" evidence="1">
    <location>
        <begin position="6"/>
        <end position="21"/>
    </location>
</feature>
<feature type="transmembrane region" description="Helical" evidence="1">
    <location>
        <begin position="106"/>
        <end position="127"/>
    </location>
</feature>
<dbReference type="RefSeq" id="WP_131918419.1">
    <property type="nucleotide sequence ID" value="NZ_JAOQNU010000005.1"/>
</dbReference>
<evidence type="ECO:0000313" key="3">
    <source>
        <dbReference type="Proteomes" id="UP000294813"/>
    </source>
</evidence>
<feature type="transmembrane region" description="Helical" evidence="1">
    <location>
        <begin position="33"/>
        <end position="54"/>
    </location>
</feature>
<dbReference type="InterPro" id="IPR025664">
    <property type="entry name" value="Spore_III_AC/AD"/>
</dbReference>
<dbReference type="NCBIfam" id="TIGR02849">
    <property type="entry name" value="spore_III_AD"/>
    <property type="match status" value="1"/>
</dbReference>
<name>A0A4R2RSC5_9FIRM</name>
<evidence type="ECO:0000256" key="1">
    <source>
        <dbReference type="SAM" id="Phobius"/>
    </source>
</evidence>
<dbReference type="Pfam" id="PF06686">
    <property type="entry name" value="SpoIIIAC"/>
    <property type="match status" value="2"/>
</dbReference>
<sequence>MEVLQIVGFGLIATVLLVILRKQRPEMAVQLSIAAGVILFLFILTKVTAVVQVLDDLANRAQINRYYLTTLLKIVGIAYVAEFGAQICRDAGEGAIASKVELGAKVLVLVLALPIVLALMESLINLLPGGASP</sequence>
<keyword evidence="1" id="KW-0812">Transmembrane</keyword>
<protein>
    <submittedName>
        <fullName evidence="2">Stage III sporulation protein AD</fullName>
    </submittedName>
</protein>
<comment type="caution">
    <text evidence="2">The sequence shown here is derived from an EMBL/GenBank/DDBJ whole genome shotgun (WGS) entry which is preliminary data.</text>
</comment>
<dbReference type="EMBL" id="SLXT01000005">
    <property type="protein sequence ID" value="TCP67162.1"/>
    <property type="molecule type" value="Genomic_DNA"/>
</dbReference>
<organism evidence="2 3">
    <name type="scientific">Heliophilum fasciatum</name>
    <dbReference type="NCBI Taxonomy" id="35700"/>
    <lineage>
        <taxon>Bacteria</taxon>
        <taxon>Bacillati</taxon>
        <taxon>Bacillota</taxon>
        <taxon>Clostridia</taxon>
        <taxon>Eubacteriales</taxon>
        <taxon>Heliobacteriaceae</taxon>
        <taxon>Heliophilum</taxon>
    </lineage>
</organism>
<keyword evidence="1" id="KW-1133">Transmembrane helix</keyword>
<gene>
    <name evidence="2" type="ORF">EDD73_10557</name>
</gene>
<evidence type="ECO:0000313" key="2">
    <source>
        <dbReference type="EMBL" id="TCP67162.1"/>
    </source>
</evidence>
<dbReference type="OrthoDB" id="1682150at2"/>
<keyword evidence="3" id="KW-1185">Reference proteome</keyword>